<dbReference type="GO" id="GO:0031533">
    <property type="term" value="C:mRNA capping enzyme complex"/>
    <property type="evidence" value="ECO:0007669"/>
    <property type="project" value="UniProtKB-UniRule"/>
</dbReference>
<feature type="compositionally biased region" description="Low complexity" evidence="9">
    <location>
        <begin position="58"/>
        <end position="70"/>
    </location>
</feature>
<gene>
    <name evidence="11" type="ORF">H2200_009458</name>
</gene>
<feature type="region of interest" description="Disordered" evidence="9">
    <location>
        <begin position="458"/>
        <end position="481"/>
    </location>
</feature>
<feature type="compositionally biased region" description="Polar residues" evidence="9">
    <location>
        <begin position="165"/>
        <end position="177"/>
    </location>
</feature>
<dbReference type="InterPro" id="IPR037009">
    <property type="entry name" value="mRNA_triPase_Cet1_sf"/>
</dbReference>
<comment type="catalytic activity">
    <reaction evidence="7">
        <text>a 5'-end triphospho-ribonucleoside in mRNA + H2O = a 5'-end diphospho-ribonucleoside in mRNA + phosphate + H(+)</text>
        <dbReference type="Rhea" id="RHEA:67004"/>
        <dbReference type="Rhea" id="RHEA-COMP:17164"/>
        <dbReference type="Rhea" id="RHEA-COMP:17165"/>
        <dbReference type="ChEBI" id="CHEBI:15377"/>
        <dbReference type="ChEBI" id="CHEBI:15378"/>
        <dbReference type="ChEBI" id="CHEBI:43474"/>
        <dbReference type="ChEBI" id="CHEBI:167616"/>
        <dbReference type="ChEBI" id="CHEBI:167618"/>
        <dbReference type="EC" id="3.6.1.74"/>
    </reaction>
    <physiologicalReaction direction="left-to-right" evidence="7">
        <dbReference type="Rhea" id="RHEA:67005"/>
    </physiologicalReaction>
</comment>
<protein>
    <recommendedName>
        <fullName evidence="8">mRNA-capping enzyme subunit beta</fullName>
        <ecNumber evidence="8">3.6.1.74</ecNumber>
    </recommendedName>
    <alternativeName>
        <fullName evidence="8">mRNA 5'-phosphatase</fullName>
    </alternativeName>
    <alternativeName>
        <fullName evidence="8">mRNA 5'-triphosphate monophosphatase</fullName>
    </alternativeName>
</protein>
<dbReference type="PANTHER" id="PTHR28118:SF1">
    <property type="entry name" value="POLYNUCLEOTIDE 5'-TRIPHOSPHATASE CTL1-RELATED"/>
    <property type="match status" value="1"/>
</dbReference>
<keyword evidence="12" id="KW-1185">Reference proteome</keyword>
<feature type="compositionally biased region" description="Pro residues" evidence="9">
    <location>
        <begin position="144"/>
        <end position="157"/>
    </location>
</feature>
<feature type="compositionally biased region" description="Polar residues" evidence="9">
    <location>
        <begin position="386"/>
        <end position="429"/>
    </location>
</feature>
<evidence type="ECO:0000256" key="6">
    <source>
        <dbReference type="ARBA" id="ARBA00023242"/>
    </source>
</evidence>
<feature type="compositionally biased region" description="Low complexity" evidence="9">
    <location>
        <begin position="249"/>
        <end position="258"/>
    </location>
</feature>
<evidence type="ECO:0000313" key="11">
    <source>
        <dbReference type="EMBL" id="KAJ9606497.1"/>
    </source>
</evidence>
<evidence type="ECO:0000256" key="9">
    <source>
        <dbReference type="SAM" id="MobiDB-lite"/>
    </source>
</evidence>
<sequence>MDLRAMLNEPATQAQRLQPQPLSQSQPNPPPRLHTHQSSYDHTPSYEQQSHPHPSLERPPLLSSSSSYHGQPPPSNDYRTSANGSYFGIQSPHQHQNSASASASASTPSATGPSIYGQSPGPHAQIHTPREGIPQSHPFQSPFVPSPSPSGPYPPTPGSVHHYPNTATPSSATTYQYPSAHPSLTGHSPTTREDYISANGNAHVQQRHISPQAQFHPPPVTPLGPPISYPRPSPHPHRPTSHGQESVRRSSIGSVSSVHSRDYNHAPYDHSRTGSGSGSAQRTFSGDVRERERSIESVSPKTIPKPPPVRRQSVSRYQEPMSDPYAMAQPSPAPNSTANSSVTQPHTTPDRAFEQPQYDGTPKSSSTSNEPRPAAQYYHPEPSPAPSAQNHNNSITPQPAHTSLPAQQTPPAKSQSSLKRTASNISDVTATPLPPRKRARRDEIPIWARSARTLPLYFTNARPPSPPPPQAPLAPPSNDVAVKKESVGPHMTNGQAQPHQMTPPIDVPWEPSIINEAAFDDLTKRVCDWIFFNIGDKHPPTGGAVFEIEAKVGMIFDEAAGDRIRLPVQTETVFDRQNYRGRTSFKSSMNVAQHKSLNGFLNKLVQDSVRQAQETGQPPRIGYDHPHEYDEFYELTPEGQNHLPPSIMTYLNHRHKPRVRRTVDEKTNSVKAQIIKSRIADFEIYNPRTAFDYRISISIESPWDGDTNWLTETTEIRRDRKKDRMSYRHLAYQIDLTQVSYPNTTDKEHELEVEISTEQIRLELAKAKAGQANRYQQLVQGFVDNVRILCRLFPSPV</sequence>
<organism evidence="11 12">
    <name type="scientific">Cladophialophora chaetospira</name>
    <dbReference type="NCBI Taxonomy" id="386627"/>
    <lineage>
        <taxon>Eukaryota</taxon>
        <taxon>Fungi</taxon>
        <taxon>Dikarya</taxon>
        <taxon>Ascomycota</taxon>
        <taxon>Pezizomycotina</taxon>
        <taxon>Eurotiomycetes</taxon>
        <taxon>Chaetothyriomycetidae</taxon>
        <taxon>Chaetothyriales</taxon>
        <taxon>Herpotrichiellaceae</taxon>
        <taxon>Cladophialophora</taxon>
    </lineage>
</organism>
<comment type="similarity">
    <text evidence="3 8">Belongs to the fungal TPase family.</text>
</comment>
<accession>A0AA38X454</accession>
<feature type="compositionally biased region" description="Polar residues" evidence="9">
    <location>
        <begin position="36"/>
        <end position="49"/>
    </location>
</feature>
<keyword evidence="5 8" id="KW-0378">Hydrolase</keyword>
<comment type="subunit">
    <text evidence="8">Heterodimer. The mRNA-capping enzyme is composed of two separate chains alpha and beta, respectively a mRNA guanylyltransferase and an mRNA 5'-triphosphate monophosphatase.</text>
</comment>
<evidence type="ECO:0000313" key="12">
    <source>
        <dbReference type="Proteomes" id="UP001172673"/>
    </source>
</evidence>
<dbReference type="GO" id="GO:0004651">
    <property type="term" value="F:polynucleotide 5'-phosphatase activity"/>
    <property type="evidence" value="ECO:0007669"/>
    <property type="project" value="UniProtKB-UniRule"/>
</dbReference>
<proteinExistence type="inferred from homology"/>
<dbReference type="InterPro" id="IPR004206">
    <property type="entry name" value="mRNA_triPase_Cet1"/>
</dbReference>
<dbReference type="Proteomes" id="UP001172673">
    <property type="component" value="Unassembled WGS sequence"/>
</dbReference>
<dbReference type="Gene3D" id="3.20.100.10">
    <property type="entry name" value="mRNA triphosphatase Cet1-like"/>
    <property type="match status" value="1"/>
</dbReference>
<comment type="cofactor">
    <cofactor evidence="1 8">
        <name>Mg(2+)</name>
        <dbReference type="ChEBI" id="CHEBI:18420"/>
    </cofactor>
</comment>
<evidence type="ECO:0000256" key="8">
    <source>
        <dbReference type="RuleBase" id="RU367053"/>
    </source>
</evidence>
<evidence type="ECO:0000256" key="3">
    <source>
        <dbReference type="ARBA" id="ARBA00006345"/>
    </source>
</evidence>
<evidence type="ECO:0000259" key="10">
    <source>
        <dbReference type="Pfam" id="PF02940"/>
    </source>
</evidence>
<feature type="compositionally biased region" description="Basic and acidic residues" evidence="9">
    <location>
        <begin position="259"/>
        <end position="272"/>
    </location>
</feature>
<evidence type="ECO:0000256" key="5">
    <source>
        <dbReference type="ARBA" id="ARBA00022801"/>
    </source>
</evidence>
<evidence type="ECO:0000256" key="4">
    <source>
        <dbReference type="ARBA" id="ARBA00022664"/>
    </source>
</evidence>
<feature type="domain" description="mRNA triphosphatase Cet1-like" evidence="10">
    <location>
        <begin position="520"/>
        <end position="755"/>
    </location>
</feature>
<dbReference type="EMBL" id="JAPDRK010000014">
    <property type="protein sequence ID" value="KAJ9606497.1"/>
    <property type="molecule type" value="Genomic_DNA"/>
</dbReference>
<dbReference type="GO" id="GO:0140818">
    <property type="term" value="F:mRNA 5'-triphosphate monophosphatase activity"/>
    <property type="evidence" value="ECO:0007669"/>
    <property type="project" value="UniProtKB-EC"/>
</dbReference>
<dbReference type="SUPFAM" id="SSF55154">
    <property type="entry name" value="CYTH-like phosphatases"/>
    <property type="match status" value="1"/>
</dbReference>
<evidence type="ECO:0000256" key="7">
    <source>
        <dbReference type="ARBA" id="ARBA00047740"/>
    </source>
</evidence>
<comment type="subcellular location">
    <subcellularLocation>
        <location evidence="2 8">Nucleus</location>
    </subcellularLocation>
</comment>
<comment type="function">
    <text evidence="8">First step of mRNA capping. Converts the 5'-triphosphate end of a nascent mRNA chain into a diphosphate end.</text>
</comment>
<evidence type="ECO:0000256" key="1">
    <source>
        <dbReference type="ARBA" id="ARBA00001946"/>
    </source>
</evidence>
<dbReference type="InterPro" id="IPR040343">
    <property type="entry name" value="Cet1/Ctl1"/>
</dbReference>
<dbReference type="EC" id="3.6.1.74" evidence="8"/>
<dbReference type="AlphaFoldDB" id="A0AA38X454"/>
<comment type="caution">
    <text evidence="11">The sequence shown here is derived from an EMBL/GenBank/DDBJ whole genome shotgun (WGS) entry which is preliminary data.</text>
</comment>
<feature type="compositionally biased region" description="Low complexity" evidence="9">
    <location>
        <begin position="13"/>
        <end position="26"/>
    </location>
</feature>
<dbReference type="PANTHER" id="PTHR28118">
    <property type="entry name" value="POLYNUCLEOTIDE 5'-TRIPHOSPHATASE-RELATED"/>
    <property type="match status" value="1"/>
</dbReference>
<feature type="compositionally biased region" description="Low complexity" evidence="9">
    <location>
        <begin position="98"/>
        <end position="114"/>
    </location>
</feature>
<feature type="compositionally biased region" description="Low complexity" evidence="9">
    <location>
        <begin position="134"/>
        <end position="143"/>
    </location>
</feature>
<dbReference type="CDD" id="cd07470">
    <property type="entry name" value="CYTH-like_mRNA_RTPase"/>
    <property type="match status" value="1"/>
</dbReference>
<keyword evidence="4 8" id="KW-0507">mRNA processing</keyword>
<reference evidence="11" key="1">
    <citation type="submission" date="2022-10" db="EMBL/GenBank/DDBJ databases">
        <title>Culturing micro-colonial fungi from biological soil crusts in the Mojave desert and describing Neophaeococcomyces mojavensis, and introducing the new genera and species Taxawa tesnikishii.</title>
        <authorList>
            <person name="Kurbessoian T."/>
            <person name="Stajich J.E."/>
        </authorList>
    </citation>
    <scope>NUCLEOTIDE SEQUENCE</scope>
    <source>
        <strain evidence="11">TK_41</strain>
    </source>
</reference>
<feature type="compositionally biased region" description="Pro residues" evidence="9">
    <location>
        <begin position="463"/>
        <end position="475"/>
    </location>
</feature>
<feature type="region of interest" description="Disordered" evidence="9">
    <location>
        <begin position="1"/>
        <end position="445"/>
    </location>
</feature>
<dbReference type="Pfam" id="PF02940">
    <property type="entry name" value="mRNA_triPase"/>
    <property type="match status" value="1"/>
</dbReference>
<keyword evidence="6 8" id="KW-0539">Nucleus</keyword>
<dbReference type="GO" id="GO:0006370">
    <property type="term" value="P:7-methylguanosine mRNA capping"/>
    <property type="evidence" value="ECO:0007669"/>
    <property type="project" value="UniProtKB-UniRule"/>
</dbReference>
<feature type="compositionally biased region" description="Polar residues" evidence="9">
    <location>
        <begin position="198"/>
        <end position="213"/>
    </location>
</feature>
<keyword evidence="8" id="KW-0506">mRNA capping</keyword>
<name>A0AA38X454_9EURO</name>
<dbReference type="InterPro" id="IPR033469">
    <property type="entry name" value="CYTH-like_dom_sf"/>
</dbReference>
<evidence type="ECO:0000256" key="2">
    <source>
        <dbReference type="ARBA" id="ARBA00004123"/>
    </source>
</evidence>
<feature type="compositionally biased region" description="Pro residues" evidence="9">
    <location>
        <begin position="216"/>
        <end position="233"/>
    </location>
</feature>